<dbReference type="GO" id="GO:0006351">
    <property type="term" value="P:DNA-templated transcription"/>
    <property type="evidence" value="ECO:0007669"/>
    <property type="project" value="InterPro"/>
</dbReference>
<dbReference type="AlphaFoldDB" id="A0AAD6I3L7"/>
<dbReference type="GO" id="GO:0000976">
    <property type="term" value="F:transcription cis-regulatory region binding"/>
    <property type="evidence" value="ECO:0007669"/>
    <property type="project" value="TreeGrafter"/>
</dbReference>
<evidence type="ECO:0000256" key="1">
    <source>
        <dbReference type="ARBA" id="ARBA00004123"/>
    </source>
</evidence>
<keyword evidence="9" id="KW-1185">Reference proteome</keyword>
<dbReference type="InterPro" id="IPR051089">
    <property type="entry name" value="prtT"/>
</dbReference>
<feature type="domain" description="Xylanolytic transcriptional activator regulatory" evidence="7">
    <location>
        <begin position="208"/>
        <end position="373"/>
    </location>
</feature>
<evidence type="ECO:0000256" key="4">
    <source>
        <dbReference type="ARBA" id="ARBA00023163"/>
    </source>
</evidence>
<dbReference type="PANTHER" id="PTHR31845">
    <property type="entry name" value="FINGER DOMAIN PROTEIN, PUTATIVE-RELATED"/>
    <property type="match status" value="1"/>
</dbReference>
<evidence type="ECO:0000256" key="6">
    <source>
        <dbReference type="SAM" id="MobiDB-lite"/>
    </source>
</evidence>
<dbReference type="GO" id="GO:0008270">
    <property type="term" value="F:zinc ion binding"/>
    <property type="evidence" value="ECO:0007669"/>
    <property type="project" value="InterPro"/>
</dbReference>
<sequence>MTAPSSPEQSSQTRRATGVQRRSSRRRACNECKQQKPDIIQVKVQFEYDERRGSQHLRSLRETWTGVQSGINIPEDSQAKPFELENEVRELRRQLVADHHRMPVLDSVLPENRDNVSNQIPSQPPWATRDEIDSVRVVDRSCTLAASTSERSGLLPDVTEHPWAPSLTTKPVIDSPQQPEQTAAAIPQSRSLGNVTLSVQEIDELFTIYMKHYHPFLPFLDPSTSPHDYYQSSQLLFWAIISAASRQLESQPTLLPKLARSVTDLLWQTLRSIPHSHCVVQSLIILCAWPFPTSSSAADPTYVLAGMMVLLGSQMGLHQPLNAQDFAKVSLNLGQDEYSTWVKTWKACNIVAHSVGVGCGLPTVAHLPDWSLKVGPGYMLSAVHDANLDSHLQIERFRHRVTLAFELDPGGLKSKQERLVLYRLLNSSFSDLEREMLSPSAQPLTRIYLSAARLHLHSFYLFDESAIDGYTERIVTLYQTACSFVEQSLELDSESSFFHYCPFFCYQVFVCASLIILKIITNSYFQSLLDVDTGKKMLNSVISTLRKMSIANNDLPARLSDVISFFCSLPESETPSARPIDGLQLRVRNRLSMSIVYDSLWEWRRHFQASQESNNNRSNSLDKYHTLGLFLRLLTRAYI</sequence>
<dbReference type="Pfam" id="PF04082">
    <property type="entry name" value="Fungal_trans"/>
    <property type="match status" value="1"/>
</dbReference>
<protein>
    <recommendedName>
        <fullName evidence="7">Xylanolytic transcriptional activator regulatory domain-containing protein</fullName>
    </recommendedName>
</protein>
<dbReference type="Proteomes" id="UP001219568">
    <property type="component" value="Unassembled WGS sequence"/>
</dbReference>
<dbReference type="PANTHER" id="PTHR31845:SF21">
    <property type="entry name" value="REGULATORY PROTEIN LEU3"/>
    <property type="match status" value="1"/>
</dbReference>
<comment type="subcellular location">
    <subcellularLocation>
        <location evidence="1">Nucleus</location>
    </subcellularLocation>
</comment>
<evidence type="ECO:0000313" key="8">
    <source>
        <dbReference type="EMBL" id="KAJ6030173.1"/>
    </source>
</evidence>
<keyword evidence="2" id="KW-0805">Transcription regulation</keyword>
<organism evidence="8 9">
    <name type="scientific">Penicillium canescens</name>
    <dbReference type="NCBI Taxonomy" id="5083"/>
    <lineage>
        <taxon>Eukaryota</taxon>
        <taxon>Fungi</taxon>
        <taxon>Dikarya</taxon>
        <taxon>Ascomycota</taxon>
        <taxon>Pezizomycotina</taxon>
        <taxon>Eurotiomycetes</taxon>
        <taxon>Eurotiomycetidae</taxon>
        <taxon>Eurotiales</taxon>
        <taxon>Aspergillaceae</taxon>
        <taxon>Penicillium</taxon>
    </lineage>
</organism>
<dbReference type="InterPro" id="IPR007219">
    <property type="entry name" value="XnlR_reg_dom"/>
</dbReference>
<keyword evidence="5" id="KW-0539">Nucleus</keyword>
<evidence type="ECO:0000259" key="7">
    <source>
        <dbReference type="Pfam" id="PF04082"/>
    </source>
</evidence>
<dbReference type="CDD" id="cd12148">
    <property type="entry name" value="fungal_TF_MHR"/>
    <property type="match status" value="1"/>
</dbReference>
<feature type="compositionally biased region" description="Polar residues" evidence="6">
    <location>
        <begin position="1"/>
        <end position="15"/>
    </location>
</feature>
<evidence type="ECO:0000313" key="9">
    <source>
        <dbReference type="Proteomes" id="UP001219568"/>
    </source>
</evidence>
<evidence type="ECO:0000256" key="5">
    <source>
        <dbReference type="ARBA" id="ARBA00023242"/>
    </source>
</evidence>
<accession>A0AAD6I3L7</accession>
<feature type="region of interest" description="Disordered" evidence="6">
    <location>
        <begin position="1"/>
        <end position="29"/>
    </location>
</feature>
<keyword evidence="3" id="KW-0238">DNA-binding</keyword>
<dbReference type="GO" id="GO:0000981">
    <property type="term" value="F:DNA-binding transcription factor activity, RNA polymerase II-specific"/>
    <property type="evidence" value="ECO:0007669"/>
    <property type="project" value="TreeGrafter"/>
</dbReference>
<comment type="caution">
    <text evidence="8">The sequence shown here is derived from an EMBL/GenBank/DDBJ whole genome shotgun (WGS) entry which is preliminary data.</text>
</comment>
<evidence type="ECO:0000256" key="3">
    <source>
        <dbReference type="ARBA" id="ARBA00023125"/>
    </source>
</evidence>
<reference evidence="8" key="2">
    <citation type="submission" date="2023-01" db="EMBL/GenBank/DDBJ databases">
        <authorList>
            <person name="Petersen C."/>
        </authorList>
    </citation>
    <scope>NUCLEOTIDE SEQUENCE</scope>
    <source>
        <strain evidence="8">IBT 15450</strain>
    </source>
</reference>
<evidence type="ECO:0000256" key="2">
    <source>
        <dbReference type="ARBA" id="ARBA00023015"/>
    </source>
</evidence>
<gene>
    <name evidence="8" type="ORF">N7460_010439</name>
</gene>
<reference evidence="8" key="1">
    <citation type="journal article" date="2023" name="IMA Fungus">
        <title>Comparative genomic study of the Penicillium genus elucidates a diverse pangenome and 15 lateral gene transfer events.</title>
        <authorList>
            <person name="Petersen C."/>
            <person name="Sorensen T."/>
            <person name="Nielsen M.R."/>
            <person name="Sondergaard T.E."/>
            <person name="Sorensen J.L."/>
            <person name="Fitzpatrick D.A."/>
            <person name="Frisvad J.C."/>
            <person name="Nielsen K.L."/>
        </authorList>
    </citation>
    <scope>NUCLEOTIDE SEQUENCE</scope>
    <source>
        <strain evidence="8">IBT 15450</strain>
    </source>
</reference>
<dbReference type="EMBL" id="JAQJZL010000014">
    <property type="protein sequence ID" value="KAJ6030173.1"/>
    <property type="molecule type" value="Genomic_DNA"/>
</dbReference>
<proteinExistence type="predicted"/>
<dbReference type="GO" id="GO:0005634">
    <property type="term" value="C:nucleus"/>
    <property type="evidence" value="ECO:0007669"/>
    <property type="project" value="UniProtKB-SubCell"/>
</dbReference>
<name>A0AAD6I3L7_PENCN</name>
<keyword evidence="4" id="KW-0804">Transcription</keyword>